<dbReference type="InterPro" id="IPR036390">
    <property type="entry name" value="WH_DNA-bd_sf"/>
</dbReference>
<evidence type="ECO:0000313" key="5">
    <source>
        <dbReference type="EMBL" id="GAA0593443.1"/>
    </source>
</evidence>
<dbReference type="RefSeq" id="WP_343896644.1">
    <property type="nucleotide sequence ID" value="NZ_BAAAFZ010000055.1"/>
</dbReference>
<keyword evidence="3" id="KW-0804">Transcription</keyword>
<dbReference type="InterPro" id="IPR019888">
    <property type="entry name" value="Tscrpt_reg_AsnC-like"/>
</dbReference>
<evidence type="ECO:0000256" key="3">
    <source>
        <dbReference type="ARBA" id="ARBA00023163"/>
    </source>
</evidence>
<dbReference type="PRINTS" id="PR00033">
    <property type="entry name" value="HTHASNC"/>
</dbReference>
<dbReference type="InterPro" id="IPR011008">
    <property type="entry name" value="Dimeric_a/b-barrel"/>
</dbReference>
<dbReference type="PANTHER" id="PTHR30154">
    <property type="entry name" value="LEUCINE-RESPONSIVE REGULATORY PROTEIN"/>
    <property type="match status" value="1"/>
</dbReference>
<keyword evidence="6" id="KW-1185">Reference proteome</keyword>
<keyword evidence="1" id="KW-0805">Transcription regulation</keyword>
<evidence type="ECO:0000259" key="4">
    <source>
        <dbReference type="PROSITE" id="PS50956"/>
    </source>
</evidence>
<accession>A0ABP3QSR8</accession>
<dbReference type="InterPro" id="IPR019887">
    <property type="entry name" value="Tscrpt_reg_AsnC/Lrp_C"/>
</dbReference>
<name>A0ABP3QSR8_9PROT</name>
<protein>
    <submittedName>
        <fullName evidence="5">Lrp/AsnC family transcriptional regulator</fullName>
    </submittedName>
</protein>
<dbReference type="PANTHER" id="PTHR30154:SF34">
    <property type="entry name" value="TRANSCRIPTIONAL REGULATOR AZLB"/>
    <property type="match status" value="1"/>
</dbReference>
<dbReference type="SUPFAM" id="SSF46785">
    <property type="entry name" value="Winged helix' DNA-binding domain"/>
    <property type="match status" value="1"/>
</dbReference>
<dbReference type="SMART" id="SM00344">
    <property type="entry name" value="HTH_ASNC"/>
    <property type="match status" value="1"/>
</dbReference>
<sequence>MAEEQDPSLDDVDLRLLAELQADGRMTNVELARRVGLSAPPCLRRVRRLEEAGVIRGYHAALDPAALGWEVTFFALVGLESQKEAVLSEFERLVTEWPEVRECHMIRGGGDFLLRLVARDTAHENALTRRLTAASPVARVQTLQTIRTAKEEPGVPVPGD</sequence>
<dbReference type="Gene3D" id="3.30.70.920">
    <property type="match status" value="1"/>
</dbReference>
<dbReference type="Proteomes" id="UP001501588">
    <property type="component" value="Unassembled WGS sequence"/>
</dbReference>
<gene>
    <name evidence="5" type="ORF">GCM10009416_34760</name>
</gene>
<dbReference type="InterPro" id="IPR019885">
    <property type="entry name" value="Tscrpt_reg_HTH_AsnC-type_CS"/>
</dbReference>
<dbReference type="PROSITE" id="PS00519">
    <property type="entry name" value="HTH_ASNC_1"/>
    <property type="match status" value="1"/>
</dbReference>
<dbReference type="PROSITE" id="PS50956">
    <property type="entry name" value="HTH_ASNC_2"/>
    <property type="match status" value="1"/>
</dbReference>
<dbReference type="SUPFAM" id="SSF54909">
    <property type="entry name" value="Dimeric alpha+beta barrel"/>
    <property type="match status" value="1"/>
</dbReference>
<comment type="caution">
    <text evidence="5">The sequence shown here is derived from an EMBL/GenBank/DDBJ whole genome shotgun (WGS) entry which is preliminary data.</text>
</comment>
<proteinExistence type="predicted"/>
<dbReference type="InterPro" id="IPR011991">
    <property type="entry name" value="ArsR-like_HTH"/>
</dbReference>
<dbReference type="EMBL" id="BAAAFZ010000055">
    <property type="protein sequence ID" value="GAA0593443.1"/>
    <property type="molecule type" value="Genomic_DNA"/>
</dbReference>
<organism evidence="5 6">
    <name type="scientific">Craurococcus roseus</name>
    <dbReference type="NCBI Taxonomy" id="77585"/>
    <lineage>
        <taxon>Bacteria</taxon>
        <taxon>Pseudomonadati</taxon>
        <taxon>Pseudomonadota</taxon>
        <taxon>Alphaproteobacteria</taxon>
        <taxon>Acetobacterales</taxon>
        <taxon>Acetobacteraceae</taxon>
        <taxon>Craurococcus</taxon>
    </lineage>
</organism>
<feature type="domain" description="HTH asnC-type" evidence="4">
    <location>
        <begin position="9"/>
        <end position="70"/>
    </location>
</feature>
<dbReference type="CDD" id="cd00090">
    <property type="entry name" value="HTH_ARSR"/>
    <property type="match status" value="1"/>
</dbReference>
<reference evidence="6" key="1">
    <citation type="journal article" date="2019" name="Int. J. Syst. Evol. Microbiol.">
        <title>The Global Catalogue of Microorganisms (GCM) 10K type strain sequencing project: providing services to taxonomists for standard genome sequencing and annotation.</title>
        <authorList>
            <consortium name="The Broad Institute Genomics Platform"/>
            <consortium name="The Broad Institute Genome Sequencing Center for Infectious Disease"/>
            <person name="Wu L."/>
            <person name="Ma J."/>
        </authorList>
    </citation>
    <scope>NUCLEOTIDE SEQUENCE [LARGE SCALE GENOMIC DNA]</scope>
    <source>
        <strain evidence="6">JCM 9933</strain>
    </source>
</reference>
<dbReference type="Gene3D" id="1.10.10.10">
    <property type="entry name" value="Winged helix-like DNA-binding domain superfamily/Winged helix DNA-binding domain"/>
    <property type="match status" value="1"/>
</dbReference>
<dbReference type="InterPro" id="IPR000485">
    <property type="entry name" value="AsnC-type_HTH_dom"/>
</dbReference>
<evidence type="ECO:0000256" key="2">
    <source>
        <dbReference type="ARBA" id="ARBA00023125"/>
    </source>
</evidence>
<dbReference type="InterPro" id="IPR036388">
    <property type="entry name" value="WH-like_DNA-bd_sf"/>
</dbReference>
<evidence type="ECO:0000256" key="1">
    <source>
        <dbReference type="ARBA" id="ARBA00023015"/>
    </source>
</evidence>
<evidence type="ECO:0000313" key="6">
    <source>
        <dbReference type="Proteomes" id="UP001501588"/>
    </source>
</evidence>
<keyword evidence="2" id="KW-0238">DNA-binding</keyword>
<dbReference type="Pfam" id="PF01037">
    <property type="entry name" value="AsnC_trans_reg"/>
    <property type="match status" value="1"/>
</dbReference>
<dbReference type="Pfam" id="PF13412">
    <property type="entry name" value="HTH_24"/>
    <property type="match status" value="1"/>
</dbReference>